<keyword evidence="1" id="KW-1133">Transmembrane helix</keyword>
<proteinExistence type="predicted"/>
<feature type="transmembrane region" description="Helical" evidence="1">
    <location>
        <begin position="38"/>
        <end position="58"/>
    </location>
</feature>
<keyword evidence="3" id="KW-1185">Reference proteome</keyword>
<dbReference type="EMBL" id="CP091139">
    <property type="protein sequence ID" value="UUT35125.1"/>
    <property type="molecule type" value="Genomic_DNA"/>
</dbReference>
<protein>
    <submittedName>
        <fullName evidence="2">Uncharacterized protein</fullName>
    </submittedName>
</protein>
<keyword evidence="1" id="KW-0472">Membrane</keyword>
<gene>
    <name evidence="2" type="ORF">L2X98_33260</name>
</gene>
<dbReference type="Proteomes" id="UP001054811">
    <property type="component" value="Chromosome"/>
</dbReference>
<dbReference type="RefSeq" id="WP_259611675.1">
    <property type="nucleotide sequence ID" value="NZ_CP091139.2"/>
</dbReference>
<evidence type="ECO:0000313" key="3">
    <source>
        <dbReference type="Proteomes" id="UP001054811"/>
    </source>
</evidence>
<accession>A0ABY5NIX8</accession>
<evidence type="ECO:0000256" key="1">
    <source>
        <dbReference type="SAM" id="Phobius"/>
    </source>
</evidence>
<organism evidence="2 3">
    <name type="scientific">Microbacterium elymi</name>
    <dbReference type="NCBI Taxonomy" id="2909587"/>
    <lineage>
        <taxon>Bacteria</taxon>
        <taxon>Bacillati</taxon>
        <taxon>Actinomycetota</taxon>
        <taxon>Actinomycetes</taxon>
        <taxon>Micrococcales</taxon>
        <taxon>Microbacteriaceae</taxon>
        <taxon>Microbacterium</taxon>
    </lineage>
</organism>
<sequence length="204" mass="22158">MMFSPSRRAGRLVRRLLADEGVRAKAEADPQFVTGGRLVVRTAAVVAVMAAIAIAVWVPASTARPPDDAVYDGDLPGDYGVFVTDFSSDATATVGPGERVRLDVQETMTATVGGDYQDVPQVLRQWHDDIAGHRMALTVASVTVDGAAVPFTQRRMQGQALLQTKIPDDWPGEHAIVIRYRIDDPVATVWEDGEWRQASCAGRR</sequence>
<evidence type="ECO:0000313" key="2">
    <source>
        <dbReference type="EMBL" id="UUT35125.1"/>
    </source>
</evidence>
<reference evidence="2" key="1">
    <citation type="submission" date="2022-01" db="EMBL/GenBank/DDBJ databases">
        <title>Microbacterium eymi and Microbacterium rhizovicinus sp. nov., isolated from the rhizospheric soil of Elymus tsukushiensis, a plant native to the Dokdo Islands, Republic of Korea.</title>
        <authorList>
            <person name="Hwang Y.J."/>
        </authorList>
    </citation>
    <scope>NUCLEOTIDE SEQUENCE</scope>
    <source>
        <strain evidence="2">KUDC0405</strain>
    </source>
</reference>
<keyword evidence="1" id="KW-0812">Transmembrane</keyword>
<name>A0ABY5NIX8_9MICO</name>